<dbReference type="PANTHER" id="PTHR47187:SF1">
    <property type="entry name" value="NFATC2-INTERACTING PROTEIN"/>
    <property type="match status" value="1"/>
</dbReference>
<dbReference type="PANTHER" id="PTHR47187">
    <property type="entry name" value="NFATC2-INTERACTING PROTEIN"/>
    <property type="match status" value="1"/>
</dbReference>
<feature type="region of interest" description="Disordered" evidence="5">
    <location>
        <begin position="71"/>
        <end position="100"/>
    </location>
</feature>
<proteinExistence type="predicted"/>
<dbReference type="SUPFAM" id="SSF54236">
    <property type="entry name" value="Ubiquitin-like"/>
    <property type="match status" value="1"/>
</dbReference>
<dbReference type="EMBL" id="NHOQ01000352">
    <property type="protein sequence ID" value="PWA30578.1"/>
    <property type="molecule type" value="Genomic_DNA"/>
</dbReference>
<dbReference type="InterPro" id="IPR029071">
    <property type="entry name" value="Ubiquitin-like_domsf"/>
</dbReference>
<reference evidence="7 8" key="1">
    <citation type="journal article" date="2018" name="G3 (Bethesda)">
        <title>A High-Quality Reference Genome for the Invasive Mosquitofish Gambusia affinis Using a Chicago Library.</title>
        <authorList>
            <person name="Hoffberg S.L."/>
            <person name="Troendle N.J."/>
            <person name="Glenn T.C."/>
            <person name="Mahmud O."/>
            <person name="Louha S."/>
            <person name="Chalopin D."/>
            <person name="Bennetzen J.L."/>
            <person name="Mauricio R."/>
        </authorList>
    </citation>
    <scope>NUCLEOTIDE SEQUENCE [LARGE SCALE GENOMIC DNA]</scope>
    <source>
        <strain evidence="7">NE01/NJP1002.9</strain>
        <tissue evidence="7">Muscle</tissue>
    </source>
</reference>
<evidence type="ECO:0000256" key="1">
    <source>
        <dbReference type="ARBA" id="ARBA00004123"/>
    </source>
</evidence>
<evidence type="ECO:0000256" key="3">
    <source>
        <dbReference type="ARBA" id="ARBA00039921"/>
    </source>
</evidence>
<dbReference type="InterPro" id="IPR022617">
    <property type="entry name" value="Rad60/SUMO-like_dom"/>
</dbReference>
<feature type="domain" description="Rad60/SUMO-like" evidence="6">
    <location>
        <begin position="313"/>
        <end position="362"/>
    </location>
</feature>
<gene>
    <name evidence="7" type="ORF">CCH79_00020468</name>
</gene>
<evidence type="ECO:0000313" key="7">
    <source>
        <dbReference type="EMBL" id="PWA30578.1"/>
    </source>
</evidence>
<dbReference type="InterPro" id="IPR052324">
    <property type="entry name" value="NFATC2-Int_DNA_Repair"/>
</dbReference>
<feature type="region of interest" description="Disordered" evidence="5">
    <location>
        <begin position="122"/>
        <end position="149"/>
    </location>
</feature>
<evidence type="ECO:0000259" key="6">
    <source>
        <dbReference type="Pfam" id="PF11976"/>
    </source>
</evidence>
<sequence>MNLSVPEQQPIGTLLRRSTFCSAADCLVSSSNLQPSAKRRRLNPAAIVPVPVYSSRVSRSLQLKPTACLLGGRENSATPRRNRNLGGSDPNPQRTSCESDGGRFCSVWTRRRYRSIANVSVCPRGHAGCPSPPPPESPVQKQSSKARRKISEINKKLQAVSAILSPEPLERKTDRRRNRRNQRSDPNDDSDDVIIMSPGDGSDSPREIPLKIRCRTDVHKVLVLPNHDWATCCWCDPDQNLVRIHGGSWVGPVEDECVVMPSEEQSCSSSCSSSCISVKLQSRDRSSSQLFFVHRVRTPLPLCFLIFILCAEAPLSSVFSQYLSRLPASARRSVRFHFDGSKVAGSQTAAQLELEDGDIIEVWT</sequence>
<dbReference type="GO" id="GO:0045944">
    <property type="term" value="P:positive regulation of transcription by RNA polymerase II"/>
    <property type="evidence" value="ECO:0007669"/>
    <property type="project" value="TreeGrafter"/>
</dbReference>
<dbReference type="Proteomes" id="UP000250572">
    <property type="component" value="Unassembled WGS sequence"/>
</dbReference>
<dbReference type="Gene3D" id="3.10.20.90">
    <property type="entry name" value="Phosphatidylinositol 3-kinase Catalytic Subunit, Chain A, domain 1"/>
    <property type="match status" value="1"/>
</dbReference>
<dbReference type="AlphaFoldDB" id="A0A315W3M6"/>
<name>A0A315W3M6_GAMAF</name>
<comment type="subcellular location">
    <subcellularLocation>
        <location evidence="1">Nucleus</location>
    </subcellularLocation>
</comment>
<keyword evidence="2" id="KW-0539">Nucleus</keyword>
<accession>A0A315W3M6</accession>
<evidence type="ECO:0000256" key="4">
    <source>
        <dbReference type="ARBA" id="ARBA00042764"/>
    </source>
</evidence>
<evidence type="ECO:0000256" key="2">
    <source>
        <dbReference type="ARBA" id="ARBA00023242"/>
    </source>
</evidence>
<feature type="region of interest" description="Disordered" evidence="5">
    <location>
        <begin position="161"/>
        <end position="206"/>
    </location>
</feature>
<dbReference type="GO" id="GO:0005634">
    <property type="term" value="C:nucleus"/>
    <property type="evidence" value="ECO:0007669"/>
    <property type="project" value="UniProtKB-SubCell"/>
</dbReference>
<evidence type="ECO:0000313" key="8">
    <source>
        <dbReference type="Proteomes" id="UP000250572"/>
    </source>
</evidence>
<dbReference type="Pfam" id="PF11976">
    <property type="entry name" value="Rad60-SLD"/>
    <property type="match status" value="1"/>
</dbReference>
<protein>
    <recommendedName>
        <fullName evidence="3">NFATC2-interacting protein</fullName>
    </recommendedName>
    <alternativeName>
        <fullName evidence="4">Nuclear factor of activated T-cells, cytoplasmic 2-interacting protein</fullName>
    </alternativeName>
</protein>
<comment type="caution">
    <text evidence="7">The sequence shown here is derived from an EMBL/GenBank/DDBJ whole genome shotgun (WGS) entry which is preliminary data.</text>
</comment>
<keyword evidence="8" id="KW-1185">Reference proteome</keyword>
<organism evidence="7 8">
    <name type="scientific">Gambusia affinis</name>
    <name type="common">Western mosquitofish</name>
    <name type="synonym">Heterandria affinis</name>
    <dbReference type="NCBI Taxonomy" id="33528"/>
    <lineage>
        <taxon>Eukaryota</taxon>
        <taxon>Metazoa</taxon>
        <taxon>Chordata</taxon>
        <taxon>Craniata</taxon>
        <taxon>Vertebrata</taxon>
        <taxon>Euteleostomi</taxon>
        <taxon>Actinopterygii</taxon>
        <taxon>Neopterygii</taxon>
        <taxon>Teleostei</taxon>
        <taxon>Neoteleostei</taxon>
        <taxon>Acanthomorphata</taxon>
        <taxon>Ovalentaria</taxon>
        <taxon>Atherinomorphae</taxon>
        <taxon>Cyprinodontiformes</taxon>
        <taxon>Poeciliidae</taxon>
        <taxon>Poeciliinae</taxon>
        <taxon>Gambusia</taxon>
    </lineage>
</organism>
<evidence type="ECO:0000256" key="5">
    <source>
        <dbReference type="SAM" id="MobiDB-lite"/>
    </source>
</evidence>